<dbReference type="KEGG" id="xbc:ELE36_00435"/>
<dbReference type="OrthoDB" id="4380123at2"/>
<name>A0A411HEQ0_9GAMM</name>
<dbReference type="PANTHER" id="PTHR17985">
    <property type="entry name" value="SER/THR-RICH PROTEIN T10 IN DGCR REGION"/>
    <property type="match status" value="1"/>
</dbReference>
<dbReference type="Proteomes" id="UP000291562">
    <property type="component" value="Chromosome"/>
</dbReference>
<dbReference type="EMBL" id="CP035704">
    <property type="protein sequence ID" value="QBB68965.1"/>
    <property type="molecule type" value="Genomic_DNA"/>
</dbReference>
<sequence>MCLIALALDVHPLYRLILAGNRDEFHARPTTSLSRWNDAPDVLAGRDLEASGTWMGVSARGRACVVTNVREPLRPGDFASRGLLASDYLRAAQSAEESAHALLAKAPGYRPFNLLLFDKHDAYFVSNRPQPNTQVLTAGIHGLSNATLDTPWPKIRRLKQALQDWIAKPQADFEHEDFADLFAVLADETLAADADLPNTGVGIEIERRLSPAFIRGPHYGTRACSVIAITHGGEAVFIERRFAAEAAFEGQTIFRFNYGIE</sequence>
<evidence type="ECO:0000313" key="1">
    <source>
        <dbReference type="EMBL" id="QBB68965.1"/>
    </source>
</evidence>
<dbReference type="Pfam" id="PF05742">
    <property type="entry name" value="TANGO2"/>
    <property type="match status" value="1"/>
</dbReference>
<evidence type="ECO:0000313" key="2">
    <source>
        <dbReference type="Proteomes" id="UP000291562"/>
    </source>
</evidence>
<dbReference type="AlphaFoldDB" id="A0A411HEQ0"/>
<dbReference type="InterPro" id="IPR008551">
    <property type="entry name" value="TANGO2"/>
</dbReference>
<reference evidence="1 2" key="1">
    <citation type="submission" date="2019-01" db="EMBL/GenBank/DDBJ databases">
        <title>Pseudolysobacter antarctica gen. nov., sp. nov., isolated from Fildes Peninsula, Antarctica.</title>
        <authorList>
            <person name="Wei Z."/>
            <person name="Peng F."/>
        </authorList>
    </citation>
    <scope>NUCLEOTIDE SEQUENCE [LARGE SCALE GENOMIC DNA]</scope>
    <source>
        <strain evidence="1 2">AQ6-296</strain>
    </source>
</reference>
<gene>
    <name evidence="1" type="ORF">ELE36_00435</name>
</gene>
<proteinExistence type="predicted"/>
<keyword evidence="2" id="KW-1185">Reference proteome</keyword>
<accession>A0A411HEQ0</accession>
<dbReference type="RefSeq" id="WP_129831216.1">
    <property type="nucleotide sequence ID" value="NZ_CP035704.1"/>
</dbReference>
<protein>
    <submittedName>
        <fullName evidence="1">NRDE family protein</fullName>
    </submittedName>
</protein>
<dbReference type="Gene3D" id="3.60.60.10">
    <property type="entry name" value="Penicillin V Acylase, Chain A"/>
    <property type="match status" value="1"/>
</dbReference>
<dbReference type="PANTHER" id="PTHR17985:SF8">
    <property type="entry name" value="TRANSPORT AND GOLGI ORGANIZATION PROTEIN 2 HOMOLOG"/>
    <property type="match status" value="1"/>
</dbReference>
<organism evidence="1 2">
    <name type="scientific">Pseudolysobacter antarcticus</name>
    <dbReference type="NCBI Taxonomy" id="2511995"/>
    <lineage>
        <taxon>Bacteria</taxon>
        <taxon>Pseudomonadati</taxon>
        <taxon>Pseudomonadota</taxon>
        <taxon>Gammaproteobacteria</taxon>
        <taxon>Lysobacterales</taxon>
        <taxon>Rhodanobacteraceae</taxon>
        <taxon>Pseudolysobacter</taxon>
    </lineage>
</organism>